<evidence type="ECO:0000313" key="4">
    <source>
        <dbReference type="Proteomes" id="UP000198885"/>
    </source>
</evidence>
<dbReference type="Proteomes" id="UP000198885">
    <property type="component" value="Unassembled WGS sequence"/>
</dbReference>
<dbReference type="OrthoDB" id="9809788at2"/>
<feature type="signal peptide" evidence="1">
    <location>
        <begin position="1"/>
        <end position="20"/>
    </location>
</feature>
<dbReference type="Pfam" id="PF06904">
    <property type="entry name" value="Extensin-like_C"/>
    <property type="match status" value="1"/>
</dbReference>
<evidence type="ECO:0000313" key="3">
    <source>
        <dbReference type="EMBL" id="SER72230.1"/>
    </source>
</evidence>
<proteinExistence type="predicted"/>
<protein>
    <submittedName>
        <fullName evidence="3">Uncharacterized conserved protein</fullName>
    </submittedName>
</protein>
<gene>
    <name evidence="3" type="ORF">SAMN04490244_102283</name>
</gene>
<dbReference type="EMBL" id="FOGU01000002">
    <property type="protein sequence ID" value="SER72230.1"/>
    <property type="molecule type" value="Genomic_DNA"/>
</dbReference>
<keyword evidence="4" id="KW-1185">Reference proteome</keyword>
<evidence type="ECO:0000256" key="1">
    <source>
        <dbReference type="SAM" id="SignalP"/>
    </source>
</evidence>
<dbReference type="RefSeq" id="WP_092688986.1">
    <property type="nucleotide sequence ID" value="NZ_CBDDGO010000004.1"/>
</dbReference>
<dbReference type="AlphaFoldDB" id="A0A1H9RHE1"/>
<feature type="chain" id="PRO_5011554443" evidence="1">
    <location>
        <begin position="21"/>
        <end position="260"/>
    </location>
</feature>
<name>A0A1H9RHE1_9RHOB</name>
<dbReference type="STRING" id="641238.SAMN04490244_102283"/>
<sequence>MTRSAAWLALTLLWPLAAGAQAPEATPRPEARPAPAVEVTRRAPLPVVAGAEGVVLRSLRPSPRPDVVPAMSAWVRRDSPDRVAGAGEAICGDPSIQGRDVAPIEGRIRGCGVADPVAVTAVAGVALSDAAVMDCTTARALKEWVQEGVKPVVGRRGGGVVGLRVAAHYACRTRNNQSGAKISEHGKGRAIDISAIRLANGNVVTVEQGWGRLTTRRMLRRMHRNACGTFGTVLGPRADRFHQDHFHLDTARYRGGAYCR</sequence>
<evidence type="ECO:0000259" key="2">
    <source>
        <dbReference type="Pfam" id="PF06904"/>
    </source>
</evidence>
<reference evidence="3 4" key="1">
    <citation type="submission" date="2016-10" db="EMBL/GenBank/DDBJ databases">
        <authorList>
            <person name="de Groot N.N."/>
        </authorList>
    </citation>
    <scope>NUCLEOTIDE SEQUENCE [LARGE SCALE GENOMIC DNA]</scope>
    <source>
        <strain evidence="3 4">DSM 23042</strain>
    </source>
</reference>
<accession>A0A1H9RHE1</accession>
<dbReference type="InterPro" id="IPR009683">
    <property type="entry name" value="Extensin-like_C"/>
</dbReference>
<feature type="domain" description="Extensin-like C-terminal" evidence="2">
    <location>
        <begin position="107"/>
        <end position="260"/>
    </location>
</feature>
<organism evidence="3 4">
    <name type="scientific">Tranquillimonas rosea</name>
    <dbReference type="NCBI Taxonomy" id="641238"/>
    <lineage>
        <taxon>Bacteria</taxon>
        <taxon>Pseudomonadati</taxon>
        <taxon>Pseudomonadota</taxon>
        <taxon>Alphaproteobacteria</taxon>
        <taxon>Rhodobacterales</taxon>
        <taxon>Roseobacteraceae</taxon>
        <taxon>Tranquillimonas</taxon>
    </lineage>
</organism>
<keyword evidence="1" id="KW-0732">Signal</keyword>